<protein>
    <submittedName>
        <fullName evidence="1">Uncharacterized protein</fullName>
    </submittedName>
</protein>
<evidence type="ECO:0000313" key="1">
    <source>
        <dbReference type="EMBL" id="MPL88980.1"/>
    </source>
</evidence>
<dbReference type="Gene3D" id="2.60.120.380">
    <property type="match status" value="1"/>
</dbReference>
<gene>
    <name evidence="1" type="ORF">SDC9_35010</name>
</gene>
<proteinExistence type="predicted"/>
<sequence>MKIQILLIGMLLLTACCVMPACAADFSDSYTKYSVTPWYKYMDTGKALPIYGTVSQGGTETYYFNVPANMKRLEIALVWGNSQNSMSLTIMKPGNTYFGPYYDAYENQLNGVIPLIITANPIASGLWRFDVKGETISGTQSFSLTINALQ</sequence>
<dbReference type="AlphaFoldDB" id="A0A644VCH5"/>
<accession>A0A644VCH5</accession>
<name>A0A644VCH5_9ZZZZ</name>
<reference evidence="1" key="1">
    <citation type="submission" date="2019-08" db="EMBL/GenBank/DDBJ databases">
        <authorList>
            <person name="Kucharzyk K."/>
            <person name="Murdoch R.W."/>
            <person name="Higgins S."/>
            <person name="Loffler F."/>
        </authorList>
    </citation>
    <scope>NUCLEOTIDE SEQUENCE</scope>
</reference>
<organism evidence="1">
    <name type="scientific">bioreactor metagenome</name>
    <dbReference type="NCBI Taxonomy" id="1076179"/>
    <lineage>
        <taxon>unclassified sequences</taxon>
        <taxon>metagenomes</taxon>
        <taxon>ecological metagenomes</taxon>
    </lineage>
</organism>
<dbReference type="PROSITE" id="PS51257">
    <property type="entry name" value="PROKAR_LIPOPROTEIN"/>
    <property type="match status" value="1"/>
</dbReference>
<dbReference type="EMBL" id="VSSQ01000269">
    <property type="protein sequence ID" value="MPL88980.1"/>
    <property type="molecule type" value="Genomic_DNA"/>
</dbReference>
<comment type="caution">
    <text evidence="1">The sequence shown here is derived from an EMBL/GenBank/DDBJ whole genome shotgun (WGS) entry which is preliminary data.</text>
</comment>